<evidence type="ECO:0000259" key="1">
    <source>
        <dbReference type="Pfam" id="PF03781"/>
    </source>
</evidence>
<name>A0ABW3JPE5_9FLAO</name>
<comment type="caution">
    <text evidence="2">The sequence shown here is derived from an EMBL/GenBank/DDBJ whole genome shotgun (WGS) entry which is preliminary data.</text>
</comment>
<sequence length="266" mass="30362">MANKSIVTILKRISVTLCMITYINCTSQLSKEEQQIINQAKENFVFVEGGTFIMGENNTPIAPEHEVTLSSYSISKYETTWKEYDLFRKKNGLEIMAPDYRDTVEGYCDSCPAKKASWYTAKEYCQWLGKQLNLPLDLPTEAQWEFAARSRGKNVFHATDNGKIVGSYTVKRNYDLNKKVGSFAPNPLGIYDMSGGRPEWTNDYMWAYEGPVTDPRFDTIDLNKEKVVRGFHNLYNSTYLRGSRDPNLIDGNIGFRCACNKETPVN</sequence>
<organism evidence="2 3">
    <name type="scientific">Tenacibaculum geojense</name>
    <dbReference type="NCBI Taxonomy" id="915352"/>
    <lineage>
        <taxon>Bacteria</taxon>
        <taxon>Pseudomonadati</taxon>
        <taxon>Bacteroidota</taxon>
        <taxon>Flavobacteriia</taxon>
        <taxon>Flavobacteriales</taxon>
        <taxon>Flavobacteriaceae</taxon>
        <taxon>Tenacibaculum</taxon>
    </lineage>
</organism>
<dbReference type="Proteomes" id="UP001597062">
    <property type="component" value="Unassembled WGS sequence"/>
</dbReference>
<gene>
    <name evidence="2" type="ORF">ACFQ1U_03795</name>
</gene>
<dbReference type="PANTHER" id="PTHR23150:SF19">
    <property type="entry name" value="FORMYLGLYCINE-GENERATING ENZYME"/>
    <property type="match status" value="1"/>
</dbReference>
<dbReference type="PANTHER" id="PTHR23150">
    <property type="entry name" value="SULFATASE MODIFYING FACTOR 1, 2"/>
    <property type="match status" value="1"/>
</dbReference>
<keyword evidence="3" id="KW-1185">Reference proteome</keyword>
<dbReference type="InterPro" id="IPR005532">
    <property type="entry name" value="SUMF_dom"/>
</dbReference>
<dbReference type="RefSeq" id="WP_386105485.1">
    <property type="nucleotide sequence ID" value="NZ_JBHTJR010000022.1"/>
</dbReference>
<evidence type="ECO:0000313" key="3">
    <source>
        <dbReference type="Proteomes" id="UP001597062"/>
    </source>
</evidence>
<evidence type="ECO:0000313" key="2">
    <source>
        <dbReference type="EMBL" id="MFD0992319.1"/>
    </source>
</evidence>
<dbReference type="SUPFAM" id="SSF56436">
    <property type="entry name" value="C-type lectin-like"/>
    <property type="match status" value="1"/>
</dbReference>
<dbReference type="EMBL" id="JBHTJR010000022">
    <property type="protein sequence ID" value="MFD0992319.1"/>
    <property type="molecule type" value="Genomic_DNA"/>
</dbReference>
<dbReference type="Pfam" id="PF03781">
    <property type="entry name" value="FGE-sulfatase"/>
    <property type="match status" value="1"/>
</dbReference>
<reference evidence="3" key="1">
    <citation type="journal article" date="2019" name="Int. J. Syst. Evol. Microbiol.">
        <title>The Global Catalogue of Microorganisms (GCM) 10K type strain sequencing project: providing services to taxonomists for standard genome sequencing and annotation.</title>
        <authorList>
            <consortium name="The Broad Institute Genomics Platform"/>
            <consortium name="The Broad Institute Genome Sequencing Center for Infectious Disease"/>
            <person name="Wu L."/>
            <person name="Ma J."/>
        </authorList>
    </citation>
    <scope>NUCLEOTIDE SEQUENCE [LARGE SCALE GENOMIC DNA]</scope>
    <source>
        <strain evidence="3">CCUG 60527</strain>
    </source>
</reference>
<dbReference type="Gene3D" id="3.90.1580.10">
    <property type="entry name" value="paralog of FGE (formylglycine-generating enzyme)"/>
    <property type="match status" value="1"/>
</dbReference>
<accession>A0ABW3JPE5</accession>
<dbReference type="InterPro" id="IPR016187">
    <property type="entry name" value="CTDL_fold"/>
</dbReference>
<proteinExistence type="predicted"/>
<protein>
    <submittedName>
        <fullName evidence="2">Formylglycine-generating enzyme family protein</fullName>
    </submittedName>
</protein>
<feature type="domain" description="Sulfatase-modifying factor enzyme-like" evidence="1">
    <location>
        <begin position="42"/>
        <end position="258"/>
    </location>
</feature>
<dbReference type="InterPro" id="IPR042095">
    <property type="entry name" value="SUMF_sf"/>
</dbReference>
<dbReference type="InterPro" id="IPR051043">
    <property type="entry name" value="Sulfatase_Mod_Factor_Kinase"/>
</dbReference>